<protein>
    <recommendedName>
        <fullName evidence="2">Endonuclease/exonuclease/phosphatase domain-containing protein</fullName>
    </recommendedName>
</protein>
<dbReference type="GO" id="GO:0003824">
    <property type="term" value="F:catalytic activity"/>
    <property type="evidence" value="ECO:0007669"/>
    <property type="project" value="InterPro"/>
</dbReference>
<accession>A0A4Y2HI61</accession>
<feature type="compositionally biased region" description="Polar residues" evidence="1">
    <location>
        <begin position="1"/>
        <end position="16"/>
    </location>
</feature>
<gene>
    <name evidence="3" type="ORF">AVEN_66136_1</name>
</gene>
<name>A0A4Y2HI61_ARAVE</name>
<dbReference type="InterPro" id="IPR005135">
    <property type="entry name" value="Endo/exonuclease/phosphatase"/>
</dbReference>
<dbReference type="Gene3D" id="3.60.10.10">
    <property type="entry name" value="Endonuclease/exonuclease/phosphatase"/>
    <property type="match status" value="1"/>
</dbReference>
<dbReference type="SUPFAM" id="SSF56219">
    <property type="entry name" value="DNase I-like"/>
    <property type="match status" value="1"/>
</dbReference>
<evidence type="ECO:0000256" key="1">
    <source>
        <dbReference type="SAM" id="MobiDB-lite"/>
    </source>
</evidence>
<sequence length="187" mass="21556">MQSCIHSPRSGKSLNRNRPRASTYRDRHECSKYTEGYAYNSSRGNIIKDLISELNLHLLNEKDSEATYEHRNAKGWPDLTLVKGVQLARKTSWKVRDELSLSGHKYIRTQLGIRVKPKRTPNLKPNTEVTGNSQCISGKKFQKIQQQFLDCNTRKILDATTIFRCCRKAYKLKKSRSLQSHMVNTGD</sequence>
<dbReference type="EMBL" id="BGPR01001952">
    <property type="protein sequence ID" value="GBM64950.1"/>
    <property type="molecule type" value="Genomic_DNA"/>
</dbReference>
<proteinExistence type="predicted"/>
<dbReference type="Pfam" id="PF14529">
    <property type="entry name" value="Exo_endo_phos_2"/>
    <property type="match status" value="1"/>
</dbReference>
<evidence type="ECO:0000313" key="4">
    <source>
        <dbReference type="Proteomes" id="UP000499080"/>
    </source>
</evidence>
<reference evidence="3 4" key="1">
    <citation type="journal article" date="2019" name="Sci. Rep.">
        <title>Orb-weaving spider Araneus ventricosus genome elucidates the spidroin gene catalogue.</title>
        <authorList>
            <person name="Kono N."/>
            <person name="Nakamura H."/>
            <person name="Ohtoshi R."/>
            <person name="Moran D.A.P."/>
            <person name="Shinohara A."/>
            <person name="Yoshida Y."/>
            <person name="Fujiwara M."/>
            <person name="Mori M."/>
            <person name="Tomita M."/>
            <person name="Arakawa K."/>
        </authorList>
    </citation>
    <scope>NUCLEOTIDE SEQUENCE [LARGE SCALE GENOMIC DNA]</scope>
</reference>
<keyword evidence="4" id="KW-1185">Reference proteome</keyword>
<dbReference type="AlphaFoldDB" id="A0A4Y2HI61"/>
<organism evidence="3 4">
    <name type="scientific">Araneus ventricosus</name>
    <name type="common">Orbweaver spider</name>
    <name type="synonym">Epeira ventricosa</name>
    <dbReference type="NCBI Taxonomy" id="182803"/>
    <lineage>
        <taxon>Eukaryota</taxon>
        <taxon>Metazoa</taxon>
        <taxon>Ecdysozoa</taxon>
        <taxon>Arthropoda</taxon>
        <taxon>Chelicerata</taxon>
        <taxon>Arachnida</taxon>
        <taxon>Araneae</taxon>
        <taxon>Araneomorphae</taxon>
        <taxon>Entelegynae</taxon>
        <taxon>Araneoidea</taxon>
        <taxon>Araneidae</taxon>
        <taxon>Araneus</taxon>
    </lineage>
</organism>
<dbReference type="OrthoDB" id="6437148at2759"/>
<comment type="caution">
    <text evidence="3">The sequence shown here is derived from an EMBL/GenBank/DDBJ whole genome shotgun (WGS) entry which is preliminary data.</text>
</comment>
<evidence type="ECO:0000259" key="2">
    <source>
        <dbReference type="Pfam" id="PF14529"/>
    </source>
</evidence>
<feature type="domain" description="Endonuclease/exonuclease/phosphatase" evidence="2">
    <location>
        <begin position="40"/>
        <end position="107"/>
    </location>
</feature>
<feature type="region of interest" description="Disordered" evidence="1">
    <location>
        <begin position="1"/>
        <end position="26"/>
    </location>
</feature>
<dbReference type="Proteomes" id="UP000499080">
    <property type="component" value="Unassembled WGS sequence"/>
</dbReference>
<evidence type="ECO:0000313" key="3">
    <source>
        <dbReference type="EMBL" id="GBM64950.1"/>
    </source>
</evidence>
<dbReference type="InterPro" id="IPR036691">
    <property type="entry name" value="Endo/exonu/phosph_ase_sf"/>
</dbReference>